<proteinExistence type="predicted"/>
<gene>
    <name evidence="2" type="ORF">SAMN04487885_104157</name>
</gene>
<dbReference type="eggNOG" id="ENOG5032Y15">
    <property type="taxonomic scope" value="Bacteria"/>
</dbReference>
<evidence type="ECO:0000256" key="1">
    <source>
        <dbReference type="SAM" id="Phobius"/>
    </source>
</evidence>
<dbReference type="Proteomes" id="UP000182135">
    <property type="component" value="Unassembled WGS sequence"/>
</dbReference>
<feature type="transmembrane region" description="Helical" evidence="1">
    <location>
        <begin position="82"/>
        <end position="104"/>
    </location>
</feature>
<evidence type="ECO:0000313" key="3">
    <source>
        <dbReference type="Proteomes" id="UP000182135"/>
    </source>
</evidence>
<organism evidence="2 3">
    <name type="scientific">Clostridium cadaveris</name>
    <dbReference type="NCBI Taxonomy" id="1529"/>
    <lineage>
        <taxon>Bacteria</taxon>
        <taxon>Bacillati</taxon>
        <taxon>Bacillota</taxon>
        <taxon>Clostridia</taxon>
        <taxon>Eubacteriales</taxon>
        <taxon>Clostridiaceae</taxon>
        <taxon>Clostridium</taxon>
    </lineage>
</organism>
<reference evidence="2 3" key="1">
    <citation type="submission" date="2016-10" db="EMBL/GenBank/DDBJ databases">
        <authorList>
            <person name="de Groot N.N."/>
        </authorList>
    </citation>
    <scope>NUCLEOTIDE SEQUENCE [LARGE SCALE GENOMIC DNA]</scope>
    <source>
        <strain evidence="2 3">NLAE-zl-G419</strain>
    </source>
</reference>
<protein>
    <submittedName>
        <fullName evidence="2">Uncharacterized protein</fullName>
    </submittedName>
</protein>
<evidence type="ECO:0000313" key="2">
    <source>
        <dbReference type="EMBL" id="SFF62234.1"/>
    </source>
</evidence>
<keyword evidence="1" id="KW-0812">Transmembrane</keyword>
<feature type="transmembrane region" description="Helical" evidence="1">
    <location>
        <begin position="110"/>
        <end position="138"/>
    </location>
</feature>
<name>A0A1I2K5P8_9CLOT</name>
<dbReference type="AlphaFoldDB" id="A0A1I2K5P8"/>
<keyword evidence="1" id="KW-1133">Transmembrane helix</keyword>
<sequence length="144" mass="16624">MKHKLSIPKNYLMLIAGIVWMFAGFMVMKIGIPIFMDIVSDNLIVLVLSVIVFLIFYLFIFSKLVGKHTNRIKHHPSKKMPFWQFFDLPSYIIMAVMMSGGIWLRSSNLLPVWFIGFFYSGLGLALFACGTRFISVFFRKKVVS</sequence>
<dbReference type="RefSeq" id="WP_027637419.1">
    <property type="nucleotide sequence ID" value="NZ_BAAACD010000045.1"/>
</dbReference>
<feature type="transmembrane region" description="Helical" evidence="1">
    <location>
        <begin position="12"/>
        <end position="36"/>
    </location>
</feature>
<keyword evidence="3" id="KW-1185">Reference proteome</keyword>
<keyword evidence="1" id="KW-0472">Membrane</keyword>
<dbReference type="EMBL" id="FOOE01000004">
    <property type="protein sequence ID" value="SFF62234.1"/>
    <property type="molecule type" value="Genomic_DNA"/>
</dbReference>
<feature type="transmembrane region" description="Helical" evidence="1">
    <location>
        <begin position="42"/>
        <end position="61"/>
    </location>
</feature>
<accession>A0A1I2K5P8</accession>
<dbReference type="STRING" id="1529.SAMN04487885_104157"/>